<evidence type="ECO:0000313" key="3">
    <source>
        <dbReference type="Proteomes" id="UP000236319"/>
    </source>
</evidence>
<protein>
    <submittedName>
        <fullName evidence="2">Transmembrane amino acid transporter, putative</fullName>
    </submittedName>
</protein>
<evidence type="ECO:0000313" key="2">
    <source>
        <dbReference type="EMBL" id="GBE59332.1"/>
    </source>
</evidence>
<dbReference type="Proteomes" id="UP000236319">
    <property type="component" value="Unassembled WGS sequence"/>
</dbReference>
<organism evidence="2 3">
    <name type="scientific">Babesia ovata</name>
    <dbReference type="NCBI Taxonomy" id="189622"/>
    <lineage>
        <taxon>Eukaryota</taxon>
        <taxon>Sar</taxon>
        <taxon>Alveolata</taxon>
        <taxon>Apicomplexa</taxon>
        <taxon>Aconoidasida</taxon>
        <taxon>Piroplasmida</taxon>
        <taxon>Babesiidae</taxon>
        <taxon>Babesia</taxon>
    </lineage>
</organism>
<reference evidence="2 3" key="1">
    <citation type="journal article" date="2017" name="BMC Genomics">
        <title>Whole-genome assembly of Babesia ovata and comparative genomics between closely related pathogens.</title>
        <authorList>
            <person name="Yamagishi J."/>
            <person name="Asada M."/>
            <person name="Hakimi H."/>
            <person name="Tanaka T.Q."/>
            <person name="Sugimoto C."/>
            <person name="Kawazu S."/>
        </authorList>
    </citation>
    <scope>NUCLEOTIDE SEQUENCE [LARGE SCALE GENOMIC DNA]</scope>
    <source>
        <strain evidence="2 3">Miyake</strain>
    </source>
</reference>
<dbReference type="EMBL" id="BDSA01000001">
    <property type="protein sequence ID" value="GBE59332.1"/>
    <property type="molecule type" value="Genomic_DNA"/>
</dbReference>
<keyword evidence="3" id="KW-1185">Reference proteome</keyword>
<keyword evidence="2" id="KW-0812">Transmembrane</keyword>
<dbReference type="VEuPathDB" id="PiroplasmaDB:BOVATA_008250"/>
<gene>
    <name evidence="2" type="ORF">BOVATA_008250</name>
</gene>
<accession>A0A2H6K8J9</accession>
<proteinExistence type="predicted"/>
<dbReference type="RefSeq" id="XP_028865575.1">
    <property type="nucleotide sequence ID" value="XM_029009742.1"/>
</dbReference>
<feature type="region of interest" description="Disordered" evidence="1">
    <location>
        <begin position="83"/>
        <end position="117"/>
    </location>
</feature>
<keyword evidence="2" id="KW-0472">Membrane</keyword>
<dbReference type="AlphaFoldDB" id="A0A2H6K8J9"/>
<name>A0A2H6K8J9_9APIC</name>
<sequence>MSAACGQRESCASGRCRSTRSKTSALCIARAGLPYRYPTERVHDDIGHAKEVDLPGQNQEEVCHREAGGRKVNEEDDFVHRLGAVDSGNVGGDPRRPGDVPLRQGVPASRDATPDAAGAASCKCAHVELTGGSYQPRSIGEQ</sequence>
<dbReference type="GeneID" id="39873102"/>
<feature type="region of interest" description="Disordered" evidence="1">
    <location>
        <begin position="1"/>
        <end position="22"/>
    </location>
</feature>
<comment type="caution">
    <text evidence="2">The sequence shown here is derived from an EMBL/GenBank/DDBJ whole genome shotgun (WGS) entry which is preliminary data.</text>
</comment>
<evidence type="ECO:0000256" key="1">
    <source>
        <dbReference type="SAM" id="MobiDB-lite"/>
    </source>
</evidence>